<dbReference type="Gene3D" id="3.30.300.110">
    <property type="entry name" value="Met-10+ protein-like domains"/>
    <property type="match status" value="1"/>
</dbReference>
<keyword evidence="8 12" id="KW-0496">Mitochondrion</keyword>
<evidence type="ECO:0000256" key="11">
    <source>
        <dbReference type="ARBA" id="ARBA00047783"/>
    </source>
</evidence>
<keyword evidence="4 12" id="KW-0808">Transferase</keyword>
<dbReference type="EMBL" id="CAAGRJ010017036">
    <property type="protein sequence ID" value="VFV32502.1"/>
    <property type="molecule type" value="Genomic_DNA"/>
</dbReference>
<dbReference type="EC" id="2.1.1.228" evidence="12"/>
<evidence type="ECO:0000259" key="15">
    <source>
        <dbReference type="PROSITE" id="PS51684"/>
    </source>
</evidence>
<feature type="binding site" evidence="12">
    <location>
        <position position="590"/>
    </location>
    <ligand>
        <name>S-adenosyl-L-methionine</name>
        <dbReference type="ChEBI" id="CHEBI:59789"/>
    </ligand>
</feature>
<dbReference type="GO" id="GO:0070901">
    <property type="term" value="P:mitochondrial tRNA methylation"/>
    <property type="evidence" value="ECO:0007669"/>
    <property type="project" value="UniProtKB-ARBA"/>
</dbReference>
<evidence type="ECO:0000256" key="10">
    <source>
        <dbReference type="ARBA" id="ARBA00045951"/>
    </source>
</evidence>
<keyword evidence="9 12" id="KW-0539">Nucleus</keyword>
<proteinExistence type="inferred from homology"/>
<feature type="compositionally biased region" description="Basic and acidic residues" evidence="13">
    <location>
        <begin position="690"/>
        <end position="706"/>
    </location>
</feature>
<keyword evidence="6 12" id="KW-0819">tRNA processing</keyword>
<dbReference type="FunFam" id="3.40.50.150:FF:000102">
    <property type="entry name" value="tRNA (guanine(37)-N1)-methyltransferase"/>
    <property type="match status" value="1"/>
</dbReference>
<dbReference type="GO" id="GO:0005634">
    <property type="term" value="C:nucleus"/>
    <property type="evidence" value="ECO:0007669"/>
    <property type="project" value="UniProtKB-SubCell"/>
</dbReference>
<accession>A0A485NR14</accession>
<comment type="catalytic activity">
    <reaction evidence="11 12">
        <text>guanosine(37) in tRNA + S-adenosyl-L-methionine = N(1)-methylguanosine(37) in tRNA + S-adenosyl-L-homocysteine + H(+)</text>
        <dbReference type="Rhea" id="RHEA:36899"/>
        <dbReference type="Rhea" id="RHEA-COMP:10145"/>
        <dbReference type="Rhea" id="RHEA-COMP:10147"/>
        <dbReference type="ChEBI" id="CHEBI:15378"/>
        <dbReference type="ChEBI" id="CHEBI:57856"/>
        <dbReference type="ChEBI" id="CHEBI:59789"/>
        <dbReference type="ChEBI" id="CHEBI:73542"/>
        <dbReference type="ChEBI" id="CHEBI:74269"/>
        <dbReference type="EC" id="2.1.1.228"/>
    </reaction>
</comment>
<feature type="binding site" evidence="12">
    <location>
        <begin position="529"/>
        <end position="530"/>
    </location>
    <ligand>
        <name>S-adenosyl-L-methionine</name>
        <dbReference type="ChEBI" id="CHEBI:59789"/>
    </ligand>
</feature>
<dbReference type="InterPro" id="IPR056744">
    <property type="entry name" value="TRM5/TYW2-like_N"/>
</dbReference>
<feature type="binding site" evidence="12">
    <location>
        <position position="491"/>
    </location>
    <ligand>
        <name>S-adenosyl-L-methionine</name>
        <dbReference type="ChEBI" id="CHEBI:59789"/>
    </ligand>
</feature>
<evidence type="ECO:0000256" key="13">
    <source>
        <dbReference type="SAM" id="MobiDB-lite"/>
    </source>
</evidence>
<feature type="binding site" evidence="12">
    <location>
        <begin position="557"/>
        <end position="558"/>
    </location>
    <ligand>
        <name>S-adenosyl-L-methionine</name>
        <dbReference type="ChEBI" id="CHEBI:59789"/>
    </ligand>
</feature>
<keyword evidence="7" id="KW-0007">Acetylation</keyword>
<dbReference type="GO" id="GO:0052906">
    <property type="term" value="F:tRNA (guanine(37)-N1)-methyltransferase activity"/>
    <property type="evidence" value="ECO:0007669"/>
    <property type="project" value="UniProtKB-UniRule"/>
</dbReference>
<reference evidence="16 17" key="1">
    <citation type="submission" date="2019-01" db="EMBL/GenBank/DDBJ databases">
        <authorList>
            <person name="Alioto T."/>
            <person name="Alioto T."/>
        </authorList>
    </citation>
    <scope>NUCLEOTIDE SEQUENCE [LARGE SCALE GENOMIC DNA]</scope>
</reference>
<feature type="region of interest" description="Disordered" evidence="13">
    <location>
        <begin position="686"/>
        <end position="706"/>
    </location>
</feature>
<evidence type="ECO:0000313" key="16">
    <source>
        <dbReference type="EMBL" id="VFV32502.1"/>
    </source>
</evidence>
<feature type="domain" description="SAM-dependent methyltransferase TRM5/TYW2-type" evidence="15">
    <location>
        <begin position="402"/>
        <end position="673"/>
    </location>
</feature>
<comment type="similarity">
    <text evidence="1">Belongs to the class I-like SAM-binding methyltransferase superfamily. TRM5/TYW2 family.</text>
</comment>
<keyword evidence="14" id="KW-0472">Membrane</keyword>
<feature type="region of interest" description="Disordered" evidence="13">
    <location>
        <begin position="90"/>
        <end position="122"/>
    </location>
</feature>
<keyword evidence="5 12" id="KW-0949">S-adenosyl-L-methionine</keyword>
<dbReference type="Gene3D" id="3.40.50.150">
    <property type="entry name" value="Vaccinia Virus protein VP39"/>
    <property type="match status" value="1"/>
</dbReference>
<keyword evidence="3 12" id="KW-0489">Methyltransferase</keyword>
<keyword evidence="2 12" id="KW-0963">Cytoplasm</keyword>
<dbReference type="InterPro" id="IPR030382">
    <property type="entry name" value="MeTrfase_TRM5/TYW2"/>
</dbReference>
<keyword evidence="14" id="KW-1133">Transmembrane helix</keyword>
<evidence type="ECO:0000256" key="5">
    <source>
        <dbReference type="ARBA" id="ARBA00022691"/>
    </source>
</evidence>
<comment type="subcellular location">
    <subcellularLocation>
        <location evidence="12">Mitochondrion matrix</location>
    </subcellularLocation>
    <subcellularLocation>
        <location evidence="12">Nucleus</location>
    </subcellularLocation>
    <subcellularLocation>
        <location evidence="12">Cytoplasm</location>
    </subcellularLocation>
    <text evidence="12">Predominantly in the mitochondria and in the nucleus.</text>
</comment>
<protein>
    <recommendedName>
        <fullName evidence="12">tRNA (guanine(37)-N1)-methyltransferase</fullName>
        <ecNumber evidence="12">2.1.1.228</ecNumber>
    </recommendedName>
    <alternativeName>
        <fullName evidence="12">M1G-methyltransferase</fullName>
    </alternativeName>
    <alternativeName>
        <fullName evidence="12">tRNA [GM37] methyltransferase</fullName>
    </alternativeName>
    <alternativeName>
        <fullName evidence="12">tRNA methyltransferase 5 homolog</fullName>
    </alternativeName>
</protein>
<evidence type="ECO:0000256" key="6">
    <source>
        <dbReference type="ARBA" id="ARBA00022694"/>
    </source>
</evidence>
<comment type="function">
    <text evidence="12">Specifically methylates the N1 position of guanosine-37 in various cytoplasmic and mitochondrial tRNAs. Methylation is not dependent on the nature of the nucleoside 5' of the target nucleoside. This is the first step in the biosynthesis of wybutosine (yW), a modified base adjacent to the anticodon of tRNAs and required for accurate decoding.</text>
</comment>
<comment type="similarity">
    <text evidence="12">Belongs to the TRM5 / TYW2 family.</text>
</comment>
<dbReference type="InterPro" id="IPR029063">
    <property type="entry name" value="SAM-dependent_MTases_sf"/>
</dbReference>
<evidence type="ECO:0000256" key="8">
    <source>
        <dbReference type="ARBA" id="ARBA00023128"/>
    </source>
</evidence>
<evidence type="ECO:0000256" key="7">
    <source>
        <dbReference type="ARBA" id="ARBA00022990"/>
    </source>
</evidence>
<dbReference type="Proteomes" id="UP000386466">
    <property type="component" value="Unassembled WGS sequence"/>
</dbReference>
<comment type="function">
    <text evidence="10">Involved in mitochondrial tRNA methylation. Specifically methylates the N1 position of guanosine-37 in various tRNAs. Methylation is not dependent on the nature of the nucleoside 5' of the target nucleoside. This is the first step in the biosynthesis of wybutosine (yW), a modified base adjacent to the anticodon of tRNAs and required for accurate decoding.</text>
</comment>
<dbReference type="PANTHER" id="PTHR23245">
    <property type="entry name" value="TRNA METHYLTRANSFERASE"/>
    <property type="match status" value="1"/>
</dbReference>
<evidence type="ECO:0000256" key="9">
    <source>
        <dbReference type="ARBA" id="ARBA00023242"/>
    </source>
</evidence>
<dbReference type="HAMAP" id="MF_03152">
    <property type="entry name" value="TRM5"/>
    <property type="match status" value="1"/>
</dbReference>
<comment type="subunit">
    <text evidence="12">Monomer.</text>
</comment>
<dbReference type="InterPro" id="IPR025792">
    <property type="entry name" value="tRNA_Gua_MeTrfase_euk"/>
</dbReference>
<feature type="region of interest" description="Disordered" evidence="13">
    <location>
        <begin position="136"/>
        <end position="191"/>
    </location>
</feature>
<feature type="compositionally biased region" description="Basic and acidic residues" evidence="13">
    <location>
        <begin position="160"/>
        <end position="191"/>
    </location>
</feature>
<dbReference type="GO" id="GO:0002939">
    <property type="term" value="P:tRNA N1-guanine methylation"/>
    <property type="evidence" value="ECO:0007669"/>
    <property type="project" value="TreeGrafter"/>
</dbReference>
<evidence type="ECO:0000256" key="3">
    <source>
        <dbReference type="ARBA" id="ARBA00022603"/>
    </source>
</evidence>
<evidence type="ECO:0000256" key="2">
    <source>
        <dbReference type="ARBA" id="ARBA00022490"/>
    </source>
</evidence>
<name>A0A485NR14_LYNPA</name>
<dbReference type="AlphaFoldDB" id="A0A485NR14"/>
<dbReference type="Pfam" id="PF02475">
    <property type="entry name" value="TRM5-TYW2_MTfase"/>
    <property type="match status" value="1"/>
</dbReference>
<sequence>MVLHLFHLCPRLYFLSRAYYAAITFVHSLALICVWLLTLGPIPQESGSRFSLLPVQHPHLLLFQVSSVRHFRKKAGGLQHPEASRGNLRCLATGSTLPPPQLRTAGPRRTSSSRRCRSPRAPPCCSLADNQVHLRAPTPSLPVNSRAGGGAGSPALPGSRTDRGGEERRESTGSDDARPAVANRDDVIEGQPLHERLSSELHQSMRNLWRQFGFSRILFKVETCRISESESLAPLARTSQIQKLSRAPGIFLLDQRRRFSTMTEIETNQRDSELFLPPSNVRGMTKLDRTAFKKTVTIPVLKVRKEIVNKLMRSLKRAALQRPGIKRVIEDPEDEESRLVMLDPYKIFTDGSFERAELSILKQLNVSPQIHKYNLELTYENFKSEEILRAVLPEGQDVTSGFSRVGHIAHLNLRDHQLPFKHLIGQVMIDKNPGITSAVNKINNIDNTYRNFQMEVLSGEENMMTKVRENGYTYEFDFSKVYWNPRLSTEHSRITELLKSGDVLFDVFAGVGPFAIPVAKKNCTVFANDLNPESHKWLLHNCKLNKVDQKVKVFNLDGKDFLQGPVREELMQQLGPLSKERKHSVHIVMNLPAKAIEFLSVFKLLLDGPPCGIELLPIVHCYSFSKDPNPAKDVQQRAGAVLGISLEACSSVHLVRNVAPNKEMLCITFRIPAAVLYKNQTLTLENQDDPPLKRQKTDKVFSEEKTQIASVTSLEMSSPSPH</sequence>
<evidence type="ECO:0000313" key="17">
    <source>
        <dbReference type="Proteomes" id="UP000386466"/>
    </source>
</evidence>
<dbReference type="SUPFAM" id="SSF53335">
    <property type="entry name" value="S-adenosyl-L-methionine-dependent methyltransferases"/>
    <property type="match status" value="1"/>
</dbReference>
<keyword evidence="17" id="KW-1185">Reference proteome</keyword>
<keyword evidence="14" id="KW-0812">Transmembrane</keyword>
<evidence type="ECO:0000256" key="1">
    <source>
        <dbReference type="ARBA" id="ARBA00009775"/>
    </source>
</evidence>
<dbReference type="PANTHER" id="PTHR23245:SF36">
    <property type="entry name" value="TRNA (GUANINE(37)-N1)-METHYLTRANSFERASE"/>
    <property type="match status" value="1"/>
</dbReference>
<evidence type="ECO:0000256" key="4">
    <source>
        <dbReference type="ARBA" id="ARBA00022679"/>
    </source>
</evidence>
<gene>
    <name evidence="12" type="primary">TRMT5</name>
    <name evidence="12" type="synonym">TRM5</name>
    <name evidence="16" type="ORF">LYPA_23C007200</name>
</gene>
<dbReference type="InterPro" id="IPR056743">
    <property type="entry name" value="TRM5-TYW2-like_MTfase"/>
</dbReference>
<evidence type="ECO:0000256" key="14">
    <source>
        <dbReference type="SAM" id="Phobius"/>
    </source>
</evidence>
<dbReference type="PROSITE" id="PS51684">
    <property type="entry name" value="SAM_MT_TRM5_TYW2"/>
    <property type="match status" value="1"/>
</dbReference>
<organism evidence="16 17">
    <name type="scientific">Lynx pardinus</name>
    <name type="common">Iberian lynx</name>
    <name type="synonym">Felis pardina</name>
    <dbReference type="NCBI Taxonomy" id="191816"/>
    <lineage>
        <taxon>Eukaryota</taxon>
        <taxon>Metazoa</taxon>
        <taxon>Chordata</taxon>
        <taxon>Craniata</taxon>
        <taxon>Vertebrata</taxon>
        <taxon>Euteleostomi</taxon>
        <taxon>Mammalia</taxon>
        <taxon>Eutheria</taxon>
        <taxon>Laurasiatheria</taxon>
        <taxon>Carnivora</taxon>
        <taxon>Feliformia</taxon>
        <taxon>Felidae</taxon>
        <taxon>Felinae</taxon>
        <taxon>Lynx</taxon>
    </lineage>
</organism>
<feature type="transmembrane region" description="Helical" evidence="14">
    <location>
        <begin position="12"/>
        <end position="37"/>
    </location>
</feature>
<dbReference type="FunFam" id="3.30.300.110:FF:000001">
    <property type="entry name" value="tRNA (guanine(37)-N1)-methyltransferase"/>
    <property type="match status" value="1"/>
</dbReference>
<evidence type="ECO:0000256" key="12">
    <source>
        <dbReference type="HAMAP-Rule" id="MF_03152"/>
    </source>
</evidence>
<dbReference type="GO" id="GO:0005759">
    <property type="term" value="C:mitochondrial matrix"/>
    <property type="evidence" value="ECO:0007669"/>
    <property type="project" value="UniProtKB-SubCell"/>
</dbReference>
<dbReference type="Pfam" id="PF25133">
    <property type="entry name" value="TYW2_N_2"/>
    <property type="match status" value="1"/>
</dbReference>